<evidence type="ECO:0008006" key="3">
    <source>
        <dbReference type="Google" id="ProtNLM"/>
    </source>
</evidence>
<dbReference type="AlphaFoldDB" id="A0A9Y1BJI1"/>
<dbReference type="Gene3D" id="3.40.50.880">
    <property type="match status" value="1"/>
</dbReference>
<dbReference type="SUPFAM" id="SSF52317">
    <property type="entry name" value="Class I glutamine amidotransferase-like"/>
    <property type="match status" value="1"/>
</dbReference>
<sequence length="350" mass="39844">MKFKTLAFLILIMSPFIMTTKGQFILAAPNTEKEYVILFDESHGQYFNRTLMKSALSAINDSLNVRFIFFNESKFNSTNLQGVDLVIIGNPGIYKNYNLSSEEVEVIQDYVEAGGSLFLLANPLSSDTNITGHVSSFNDILSARLSKLSSARFRTGLDKSSTVIMDDYHNKYNNESFLSIVNYNTSDNEFLEKNKIFEQTSKVENLTVYSTAISFDRPEKENAIGRTEITSYALEKDGSIVQDMINGFLVWLFAKEIGNARIVLSGSTIMFSDLIIYEDQKFIDEEQNKELWLNLINWLLHITPYEERNPIAMPFYALVLLALGFAAVVFVIALLLYSYKKQKKINIKIK</sequence>
<organism evidence="2">
    <name type="scientific">Candidatus Heimdallarchaeum aukensis</name>
    <dbReference type="NCBI Taxonomy" id="2876573"/>
    <lineage>
        <taxon>Archaea</taxon>
        <taxon>Promethearchaeati</taxon>
        <taxon>Candidatus Heimdallarchaeota</taxon>
        <taxon>Candidatus Heimdallarchaeia (ex Rinke et al. 2021) (nom. nud.)</taxon>
        <taxon>Candidatus Heimdallarchaeales</taxon>
        <taxon>Candidatus Heimdallarchaeaceae</taxon>
        <taxon>Candidatus Heimdallarchaeum</taxon>
    </lineage>
</organism>
<keyword evidence="1" id="KW-0472">Membrane</keyword>
<keyword evidence="1" id="KW-0812">Transmembrane</keyword>
<evidence type="ECO:0000313" key="2">
    <source>
        <dbReference type="EMBL" id="UJG39947.1"/>
    </source>
</evidence>
<feature type="transmembrane region" description="Helical" evidence="1">
    <location>
        <begin position="315"/>
        <end position="339"/>
    </location>
</feature>
<keyword evidence="1" id="KW-1133">Transmembrane helix</keyword>
<dbReference type="CDD" id="cd03143">
    <property type="entry name" value="A4_beta-galactosidase_middle_domain"/>
    <property type="match status" value="1"/>
</dbReference>
<protein>
    <recommendedName>
        <fullName evidence="3">DUF4350 domain-containing protein</fullName>
    </recommendedName>
</protein>
<dbReference type="Proteomes" id="UP001201020">
    <property type="component" value="Chromosome"/>
</dbReference>
<reference evidence="2" key="1">
    <citation type="journal article" date="2022" name="Nat. Microbiol.">
        <title>Unique mobile elements and scalable gene flow at the prokaryote-eukaryote boundary revealed by circularized Asgard archaea genomes.</title>
        <authorList>
            <person name="Wu F."/>
            <person name="Speth D.R."/>
            <person name="Philosof A."/>
            <person name="Cremiere A."/>
            <person name="Narayanan A."/>
            <person name="Barco R.A."/>
            <person name="Connon S.A."/>
            <person name="Amend J.P."/>
            <person name="Antoshechkin I.A."/>
            <person name="Orphan V.J."/>
        </authorList>
    </citation>
    <scope>NUCLEOTIDE SEQUENCE</scope>
    <source>
        <strain evidence="2">PM71</strain>
    </source>
</reference>
<gene>
    <name evidence="2" type="ORF">K9W45_08830</name>
</gene>
<evidence type="ECO:0000256" key="1">
    <source>
        <dbReference type="SAM" id="Phobius"/>
    </source>
</evidence>
<name>A0A9Y1BJI1_9ARCH</name>
<proteinExistence type="predicted"/>
<accession>A0A9Y1BJI1</accession>
<dbReference type="InterPro" id="IPR029062">
    <property type="entry name" value="Class_I_gatase-like"/>
</dbReference>
<dbReference type="EMBL" id="CP084166">
    <property type="protein sequence ID" value="UJG39947.1"/>
    <property type="molecule type" value="Genomic_DNA"/>
</dbReference>